<accession>A0ABP8NKM0</accession>
<name>A0ABP8NKM0_9BACT</name>
<keyword evidence="4" id="KW-1185">Reference proteome</keyword>
<dbReference type="InterPro" id="IPR058837">
    <property type="entry name" value="MamS_MamX_dom"/>
</dbReference>
<evidence type="ECO:0000313" key="4">
    <source>
        <dbReference type="Proteomes" id="UP001500840"/>
    </source>
</evidence>
<feature type="signal peptide" evidence="1">
    <location>
        <begin position="1"/>
        <end position="27"/>
    </location>
</feature>
<feature type="chain" id="PRO_5047205040" description="Magnetosome protein MamS/MamX domain-containing protein" evidence="1">
    <location>
        <begin position="28"/>
        <end position="365"/>
    </location>
</feature>
<evidence type="ECO:0000259" key="2">
    <source>
        <dbReference type="Pfam" id="PF26390"/>
    </source>
</evidence>
<evidence type="ECO:0000256" key="1">
    <source>
        <dbReference type="SAM" id="SignalP"/>
    </source>
</evidence>
<keyword evidence="1" id="KW-0732">Signal</keyword>
<gene>
    <name evidence="3" type="ORF">GCM10023156_58480</name>
</gene>
<protein>
    <recommendedName>
        <fullName evidence="2">Magnetosome protein MamS/MamX domain-containing protein</fullName>
    </recommendedName>
</protein>
<dbReference type="RefSeq" id="WP_345327226.1">
    <property type="nucleotide sequence ID" value="NZ_BAABGA010000091.1"/>
</dbReference>
<organism evidence="3 4">
    <name type="scientific">Novipirellula rosea</name>
    <dbReference type="NCBI Taxonomy" id="1031540"/>
    <lineage>
        <taxon>Bacteria</taxon>
        <taxon>Pseudomonadati</taxon>
        <taxon>Planctomycetota</taxon>
        <taxon>Planctomycetia</taxon>
        <taxon>Pirellulales</taxon>
        <taxon>Pirellulaceae</taxon>
        <taxon>Novipirellula</taxon>
    </lineage>
</organism>
<comment type="caution">
    <text evidence="3">The sequence shown here is derived from an EMBL/GenBank/DDBJ whole genome shotgun (WGS) entry which is preliminary data.</text>
</comment>
<dbReference type="Pfam" id="PF26390">
    <property type="entry name" value="MamS_MamX"/>
    <property type="match status" value="1"/>
</dbReference>
<dbReference type="Proteomes" id="UP001500840">
    <property type="component" value="Unassembled WGS sequence"/>
</dbReference>
<evidence type="ECO:0000313" key="3">
    <source>
        <dbReference type="EMBL" id="GAA4467936.1"/>
    </source>
</evidence>
<dbReference type="EMBL" id="BAABGA010000091">
    <property type="protein sequence ID" value="GAA4467936.1"/>
    <property type="molecule type" value="Genomic_DNA"/>
</dbReference>
<reference evidence="4" key="1">
    <citation type="journal article" date="2019" name="Int. J. Syst. Evol. Microbiol.">
        <title>The Global Catalogue of Microorganisms (GCM) 10K type strain sequencing project: providing services to taxonomists for standard genome sequencing and annotation.</title>
        <authorList>
            <consortium name="The Broad Institute Genomics Platform"/>
            <consortium name="The Broad Institute Genome Sequencing Center for Infectious Disease"/>
            <person name="Wu L."/>
            <person name="Ma J."/>
        </authorList>
    </citation>
    <scope>NUCLEOTIDE SEQUENCE [LARGE SCALE GENOMIC DNA]</scope>
    <source>
        <strain evidence="4">JCM 17759</strain>
    </source>
</reference>
<sequence length="365" mass="40787">MRYLRIFSRVSLVTAMLALAFSPALLRADEWEENTPYYEDDAWYDVSEWFDGNDYNPTDEAIGRWDDETYDASDAVTSSDQDNDIDWSTNSYGYYDNNANDWYYDYYDYGYTDYGDYNSDNAFDYTASYYDYDNDGLYDAYASYWDSDGDGVYDDISYYSFSDASGGNAEQAKKSIADAKSKQKSQQAKMTSFTGTIKSAKKVKTPASTNIVVQLADSSSGKTMIVDLGPANDFDTMPRLGQSVTANGVTYKAGDKTVLLAQKLERNGTLEQVNRSGRSYTGTIEKTMKSKIRSQDHQMVKIKTDKGKNLLVDLGPAKNLDAKISEGTKITVKGPAVKIKDRALLVATEVKVNGKTTDIKRVAVK</sequence>
<feature type="domain" description="Magnetosome protein MamS/MamX" evidence="2">
    <location>
        <begin position="279"/>
        <end position="356"/>
    </location>
</feature>
<proteinExistence type="predicted"/>